<proteinExistence type="predicted"/>
<reference evidence="1" key="1">
    <citation type="submission" date="2014-09" db="EMBL/GenBank/DDBJ databases">
        <authorList>
            <person name="Magalhaes I.L.F."/>
            <person name="Oliveira U."/>
            <person name="Santos F.R."/>
            <person name="Vidigal T.H.D.A."/>
            <person name="Brescovit A.D."/>
            <person name="Santos A.J."/>
        </authorList>
    </citation>
    <scope>NUCLEOTIDE SEQUENCE</scope>
    <source>
        <tissue evidence="1">Shoot tissue taken approximately 20 cm above the soil surface</tissue>
    </source>
</reference>
<sequence>MLRPVYQHTCR</sequence>
<evidence type="ECO:0000313" key="1">
    <source>
        <dbReference type="EMBL" id="JAD41553.1"/>
    </source>
</evidence>
<reference evidence="1" key="2">
    <citation type="journal article" date="2015" name="Data Brief">
        <title>Shoot transcriptome of the giant reed, Arundo donax.</title>
        <authorList>
            <person name="Barrero R.A."/>
            <person name="Guerrero F.D."/>
            <person name="Moolhuijzen P."/>
            <person name="Goolsby J.A."/>
            <person name="Tidwell J."/>
            <person name="Bellgard S.E."/>
            <person name="Bellgard M.I."/>
        </authorList>
    </citation>
    <scope>NUCLEOTIDE SEQUENCE</scope>
    <source>
        <tissue evidence="1">Shoot tissue taken approximately 20 cm above the soil surface</tissue>
    </source>
</reference>
<accession>A0A0A8ZV29</accession>
<protein>
    <submittedName>
        <fullName evidence="1">Uncharacterized protein</fullName>
    </submittedName>
</protein>
<organism evidence="1">
    <name type="scientific">Arundo donax</name>
    <name type="common">Giant reed</name>
    <name type="synonym">Donax arundinaceus</name>
    <dbReference type="NCBI Taxonomy" id="35708"/>
    <lineage>
        <taxon>Eukaryota</taxon>
        <taxon>Viridiplantae</taxon>
        <taxon>Streptophyta</taxon>
        <taxon>Embryophyta</taxon>
        <taxon>Tracheophyta</taxon>
        <taxon>Spermatophyta</taxon>
        <taxon>Magnoliopsida</taxon>
        <taxon>Liliopsida</taxon>
        <taxon>Poales</taxon>
        <taxon>Poaceae</taxon>
        <taxon>PACMAD clade</taxon>
        <taxon>Arundinoideae</taxon>
        <taxon>Arundineae</taxon>
        <taxon>Arundo</taxon>
    </lineage>
</organism>
<dbReference type="EMBL" id="GBRH01256342">
    <property type="protein sequence ID" value="JAD41553.1"/>
    <property type="molecule type" value="Transcribed_RNA"/>
</dbReference>
<name>A0A0A8ZV29_ARUDO</name>